<keyword evidence="3" id="KW-1185">Reference proteome</keyword>
<evidence type="ECO:0000256" key="1">
    <source>
        <dbReference type="SAM" id="SignalP"/>
    </source>
</evidence>
<name>A0A1N7RVR5_9BURK</name>
<dbReference type="Proteomes" id="UP000187012">
    <property type="component" value="Unassembled WGS sequence"/>
</dbReference>
<keyword evidence="1" id="KW-0732">Signal</keyword>
<evidence type="ECO:0000313" key="2">
    <source>
        <dbReference type="EMBL" id="SIT39199.1"/>
    </source>
</evidence>
<reference evidence="2 3" key="1">
    <citation type="submission" date="2016-12" db="EMBL/GenBank/DDBJ databases">
        <authorList>
            <person name="Song W.-J."/>
            <person name="Kurnit D.M."/>
        </authorList>
    </citation>
    <scope>NUCLEOTIDE SEQUENCE [LARGE SCALE GENOMIC DNA]</scope>
    <source>
        <strain evidence="2 3">STM7296</strain>
    </source>
</reference>
<dbReference type="AlphaFoldDB" id="A0A1N7RVR5"/>
<sequence length="46" mass="4984">MKKILALIILAATLGGALSGCIVVPDGGGYHDHEHDHEHHHDHDHD</sequence>
<evidence type="ECO:0000313" key="3">
    <source>
        <dbReference type="Proteomes" id="UP000187012"/>
    </source>
</evidence>
<feature type="signal peptide" evidence="1">
    <location>
        <begin position="1"/>
        <end position="19"/>
    </location>
</feature>
<protein>
    <recommendedName>
        <fullName evidence="4">Lipoprotein</fullName>
    </recommendedName>
</protein>
<dbReference type="PROSITE" id="PS51257">
    <property type="entry name" value="PROKAR_LIPOPROTEIN"/>
    <property type="match status" value="1"/>
</dbReference>
<dbReference type="RefSeq" id="WP_162844465.1">
    <property type="nucleotide sequence ID" value="NZ_CYGX02000019.1"/>
</dbReference>
<evidence type="ECO:0008006" key="4">
    <source>
        <dbReference type="Google" id="ProtNLM"/>
    </source>
</evidence>
<proteinExistence type="predicted"/>
<feature type="chain" id="PRO_5012478748" description="Lipoprotein" evidence="1">
    <location>
        <begin position="20"/>
        <end position="46"/>
    </location>
</feature>
<accession>A0A1N7RVR5</accession>
<dbReference type="EMBL" id="CYGX02000019">
    <property type="protein sequence ID" value="SIT39199.1"/>
    <property type="molecule type" value="Genomic_DNA"/>
</dbReference>
<organism evidence="2 3">
    <name type="scientific">Paraburkholderia ribeironis</name>
    <dbReference type="NCBI Taxonomy" id="1247936"/>
    <lineage>
        <taxon>Bacteria</taxon>
        <taxon>Pseudomonadati</taxon>
        <taxon>Pseudomonadota</taxon>
        <taxon>Betaproteobacteria</taxon>
        <taxon>Burkholderiales</taxon>
        <taxon>Burkholderiaceae</taxon>
        <taxon>Paraburkholderia</taxon>
    </lineage>
</organism>
<gene>
    <name evidence="2" type="ORF">BN2475_190118</name>
</gene>